<comment type="caution">
    <text evidence="2">The sequence shown here is derived from an EMBL/GenBank/DDBJ whole genome shotgun (WGS) entry which is preliminary data.</text>
</comment>
<accession>A0A1Y2F551</accession>
<name>A0A1Y2F551_PROLT</name>
<proteinExistence type="predicted"/>
<sequence length="355" mass="39669">MPRQTNAVSCSIPRHHNEMKAIRVGSQLPMFIGYKVICKLLFCMLRYATSSTVETPFATSSQLYSHQVPPSTFQELSIKEAMELLPPDALNAVVQAFGPANDSSFFPMRAFNHSNDVHLPVLQKRNLRIPDFQCWEHDPPLQVSRAWCVPVRPRDYILECVGDGVGIRRDSCFQGEVCIENHDPDMENNQGIACLSNSGEVEDARDDEDITAKHSTTHYMKHQQRVEGSSTQSVSIRTKGRKSSAPSRTRHAVLTAFLTTNEAAYHKPVEVSQQQWLVLPGVQPITCKLEETGEKLCETDLSSTSKDKFHCTSTKLHDIEPNSLIGCTFELAATQIAIFVSVLVWRDPVSKTLVG</sequence>
<dbReference type="GeneID" id="63787245"/>
<feature type="region of interest" description="Disordered" evidence="1">
    <location>
        <begin position="224"/>
        <end position="247"/>
    </location>
</feature>
<keyword evidence="3" id="KW-1185">Reference proteome</keyword>
<evidence type="ECO:0000256" key="1">
    <source>
        <dbReference type="SAM" id="MobiDB-lite"/>
    </source>
</evidence>
<dbReference type="EMBL" id="MCFI01000016">
    <property type="protein sequence ID" value="ORY78989.1"/>
    <property type="molecule type" value="Genomic_DNA"/>
</dbReference>
<evidence type="ECO:0000313" key="2">
    <source>
        <dbReference type="EMBL" id="ORY78989.1"/>
    </source>
</evidence>
<dbReference type="Proteomes" id="UP000193685">
    <property type="component" value="Unassembled WGS sequence"/>
</dbReference>
<gene>
    <name evidence="2" type="ORF">BCR37DRAFT_388604</name>
</gene>
<protein>
    <submittedName>
        <fullName evidence="2">Uncharacterized protein</fullName>
    </submittedName>
</protein>
<dbReference type="AlphaFoldDB" id="A0A1Y2F551"/>
<dbReference type="RefSeq" id="XP_040723621.1">
    <property type="nucleotide sequence ID" value="XM_040870646.1"/>
</dbReference>
<feature type="compositionally biased region" description="Polar residues" evidence="1">
    <location>
        <begin position="226"/>
        <end position="236"/>
    </location>
</feature>
<evidence type="ECO:0000313" key="3">
    <source>
        <dbReference type="Proteomes" id="UP000193685"/>
    </source>
</evidence>
<organism evidence="2 3">
    <name type="scientific">Protomyces lactucae-debilis</name>
    <dbReference type="NCBI Taxonomy" id="2754530"/>
    <lineage>
        <taxon>Eukaryota</taxon>
        <taxon>Fungi</taxon>
        <taxon>Dikarya</taxon>
        <taxon>Ascomycota</taxon>
        <taxon>Taphrinomycotina</taxon>
        <taxon>Taphrinomycetes</taxon>
        <taxon>Taphrinales</taxon>
        <taxon>Protomycetaceae</taxon>
        <taxon>Protomyces</taxon>
    </lineage>
</organism>
<reference evidence="2 3" key="1">
    <citation type="submission" date="2016-07" db="EMBL/GenBank/DDBJ databases">
        <title>Pervasive Adenine N6-methylation of Active Genes in Fungi.</title>
        <authorList>
            <consortium name="DOE Joint Genome Institute"/>
            <person name="Mondo S.J."/>
            <person name="Dannebaum R.O."/>
            <person name="Kuo R.C."/>
            <person name="Labutti K."/>
            <person name="Haridas S."/>
            <person name="Kuo A."/>
            <person name="Salamov A."/>
            <person name="Ahrendt S.R."/>
            <person name="Lipzen A."/>
            <person name="Sullivan W."/>
            <person name="Andreopoulos W.B."/>
            <person name="Clum A."/>
            <person name="Lindquist E."/>
            <person name="Daum C."/>
            <person name="Ramamoorthy G.K."/>
            <person name="Gryganskyi A."/>
            <person name="Culley D."/>
            <person name="Magnuson J.K."/>
            <person name="James T.Y."/>
            <person name="O'Malley M.A."/>
            <person name="Stajich J.E."/>
            <person name="Spatafora J.W."/>
            <person name="Visel A."/>
            <person name="Grigoriev I.V."/>
        </authorList>
    </citation>
    <scope>NUCLEOTIDE SEQUENCE [LARGE SCALE GENOMIC DNA]</scope>
    <source>
        <strain evidence="2 3">12-1054</strain>
    </source>
</reference>